<dbReference type="SMART" id="SM00304">
    <property type="entry name" value="HAMP"/>
    <property type="match status" value="1"/>
</dbReference>
<accession>A0AA48KCI7</accession>
<name>A0AA48KCI7_9BACT</name>
<dbReference type="CDD" id="cd06225">
    <property type="entry name" value="HAMP"/>
    <property type="match status" value="1"/>
</dbReference>
<dbReference type="InterPro" id="IPR004089">
    <property type="entry name" value="MCPsignal_dom"/>
</dbReference>
<dbReference type="GO" id="GO:0006935">
    <property type="term" value="P:chemotaxis"/>
    <property type="evidence" value="ECO:0007669"/>
    <property type="project" value="UniProtKB-KW"/>
</dbReference>
<dbReference type="PANTHER" id="PTHR43531:SF11">
    <property type="entry name" value="METHYL-ACCEPTING CHEMOTAXIS PROTEIN 3"/>
    <property type="match status" value="1"/>
</dbReference>
<keyword evidence="8" id="KW-1185">Reference proteome</keyword>
<evidence type="ECO:0000256" key="2">
    <source>
        <dbReference type="ARBA" id="ARBA00029447"/>
    </source>
</evidence>
<dbReference type="KEGG" id="msea:METESE_20790"/>
<feature type="transmembrane region" description="Helical" evidence="4">
    <location>
        <begin position="192"/>
        <end position="215"/>
    </location>
</feature>
<dbReference type="InterPro" id="IPR003660">
    <property type="entry name" value="HAMP_dom"/>
</dbReference>
<dbReference type="GO" id="GO:0007165">
    <property type="term" value="P:signal transduction"/>
    <property type="evidence" value="ECO:0007669"/>
    <property type="project" value="UniProtKB-KW"/>
</dbReference>
<evidence type="ECO:0000313" key="7">
    <source>
        <dbReference type="EMBL" id="BDU77121.1"/>
    </source>
</evidence>
<evidence type="ECO:0000313" key="8">
    <source>
        <dbReference type="Proteomes" id="UP001228113"/>
    </source>
</evidence>
<comment type="similarity">
    <text evidence="2">Belongs to the methyl-accepting chemotaxis (MCP) protein family.</text>
</comment>
<protein>
    <submittedName>
        <fullName evidence="7">Methyl-accepting chemotaxis protein</fullName>
    </submittedName>
</protein>
<gene>
    <name evidence="7" type="primary">mcp40H-24_1</name>
    <name evidence="7" type="ORF">METESE_20790</name>
</gene>
<dbReference type="PANTHER" id="PTHR43531">
    <property type="entry name" value="PROTEIN ICFG"/>
    <property type="match status" value="1"/>
</dbReference>
<dbReference type="PROSITE" id="PS50111">
    <property type="entry name" value="CHEMOTAXIS_TRANSDUC_2"/>
    <property type="match status" value="1"/>
</dbReference>
<dbReference type="InterPro" id="IPR024478">
    <property type="entry name" value="HlyB_4HB_MCP"/>
</dbReference>
<keyword evidence="4" id="KW-1133">Transmembrane helix</keyword>
<dbReference type="SUPFAM" id="SSF58104">
    <property type="entry name" value="Methyl-accepting chemotaxis protein (MCP) signaling domain"/>
    <property type="match status" value="1"/>
</dbReference>
<dbReference type="RefSeq" id="WP_243330515.1">
    <property type="nucleotide sequence ID" value="NZ_AP027081.1"/>
</dbReference>
<dbReference type="Gene3D" id="1.10.287.950">
    <property type="entry name" value="Methyl-accepting chemotaxis protein"/>
    <property type="match status" value="1"/>
</dbReference>
<reference evidence="7" key="1">
    <citation type="journal article" date="2023" name="Int. J. Syst. Evol. Microbiol.">
        <title>Mesoterricola silvestris gen. nov., sp. nov., Mesoterricola sediminis sp. nov., Geothrix oryzae sp. nov., Geothrix edaphica sp. nov., Geothrix rubra sp. nov., and Geothrix limicola sp. nov., six novel members of Acidobacteriota isolated from soils.</title>
        <authorList>
            <person name="Itoh H."/>
            <person name="Sugisawa Y."/>
            <person name="Mise K."/>
            <person name="Xu Z."/>
            <person name="Kuniyasu M."/>
            <person name="Ushijima N."/>
            <person name="Kawano K."/>
            <person name="Kobayashi E."/>
            <person name="Shiratori Y."/>
            <person name="Masuda Y."/>
            <person name="Senoo K."/>
        </authorList>
    </citation>
    <scope>NUCLEOTIDE SEQUENCE</scope>
    <source>
        <strain evidence="7">W786</strain>
    </source>
</reference>
<keyword evidence="4" id="KW-0472">Membrane</keyword>
<feature type="domain" description="HAMP" evidence="6">
    <location>
        <begin position="216"/>
        <end position="269"/>
    </location>
</feature>
<dbReference type="Proteomes" id="UP001228113">
    <property type="component" value="Chromosome"/>
</dbReference>
<dbReference type="Pfam" id="PF00672">
    <property type="entry name" value="HAMP"/>
    <property type="match status" value="1"/>
</dbReference>
<dbReference type="Pfam" id="PF12729">
    <property type="entry name" value="4HB_MCP_1"/>
    <property type="match status" value="1"/>
</dbReference>
<feature type="domain" description="Methyl-accepting transducer" evidence="5">
    <location>
        <begin position="281"/>
        <end position="503"/>
    </location>
</feature>
<dbReference type="PRINTS" id="PR00260">
    <property type="entry name" value="CHEMTRNSDUCR"/>
</dbReference>
<dbReference type="SMART" id="SM00283">
    <property type="entry name" value="MA"/>
    <property type="match status" value="1"/>
</dbReference>
<evidence type="ECO:0000259" key="5">
    <source>
        <dbReference type="PROSITE" id="PS50111"/>
    </source>
</evidence>
<sequence>MSAFDLRHLPVRRKILLSVGGISLLMSVLLAVAFWNAWQAQRRCDQIYHQYLLPTGDLTVARTSLLRALVLANNHLRAASPAEADRVEADMNAMDAKLEAAANRFSASLSSDVLRQVAPAYFAMAMEQVKVRRELVIPASRKGQVDKARQALREHIDAIDQRMGPLGAQLVKEMADQAASALAQGQAAFQRAMILGVGFAIAGLVGAACLALALARGISEPLADFGRTLGAVAEGDLTVRPGGLDRSDEFGVLGQRLDAMVARLRTVLGEVNLEAETVAGEAVQLASSSDQLAATSADIARASDVLRDGSERMSASVNELSTSIDAVNGDAQGSLALLREALAATDRGEEAGAATRAAMTDIASAAERIASVVGVIQDMANQTNLLSLNAAIEAAKAGEHGRGFSVVAEEVRKLAERSGSSAKEAANLIASARSAVAQGETTVADTVTTLEGIRTRLSGFADQTRAVAAATVEQASAGTDVARQVENASQQAVAVASAATQLSASTVEVTRTAQDLHRVSESLRQKVQHFRLA</sequence>
<evidence type="ECO:0000256" key="4">
    <source>
        <dbReference type="SAM" id="Phobius"/>
    </source>
</evidence>
<keyword evidence="1" id="KW-0145">Chemotaxis</keyword>
<evidence type="ECO:0000259" key="6">
    <source>
        <dbReference type="PROSITE" id="PS50885"/>
    </source>
</evidence>
<keyword evidence="4" id="KW-0812">Transmembrane</keyword>
<organism evidence="7 8">
    <name type="scientific">Mesoterricola sediminis</name>
    <dbReference type="NCBI Taxonomy" id="2927980"/>
    <lineage>
        <taxon>Bacteria</taxon>
        <taxon>Pseudomonadati</taxon>
        <taxon>Acidobacteriota</taxon>
        <taxon>Holophagae</taxon>
        <taxon>Holophagales</taxon>
        <taxon>Holophagaceae</taxon>
        <taxon>Mesoterricola</taxon>
    </lineage>
</organism>
<dbReference type="AlphaFoldDB" id="A0AA48KCI7"/>
<evidence type="ECO:0000256" key="1">
    <source>
        <dbReference type="ARBA" id="ARBA00022500"/>
    </source>
</evidence>
<dbReference type="PROSITE" id="PS50885">
    <property type="entry name" value="HAMP"/>
    <property type="match status" value="1"/>
</dbReference>
<feature type="transmembrane region" description="Helical" evidence="4">
    <location>
        <begin position="15"/>
        <end position="38"/>
    </location>
</feature>
<evidence type="ECO:0000256" key="3">
    <source>
        <dbReference type="PROSITE-ProRule" id="PRU00284"/>
    </source>
</evidence>
<dbReference type="GO" id="GO:0004888">
    <property type="term" value="F:transmembrane signaling receptor activity"/>
    <property type="evidence" value="ECO:0007669"/>
    <property type="project" value="InterPro"/>
</dbReference>
<dbReference type="InterPro" id="IPR051310">
    <property type="entry name" value="MCP_chemotaxis"/>
</dbReference>
<dbReference type="InterPro" id="IPR004090">
    <property type="entry name" value="Chemotax_Me-accpt_rcpt"/>
</dbReference>
<dbReference type="EMBL" id="AP027081">
    <property type="protein sequence ID" value="BDU77121.1"/>
    <property type="molecule type" value="Genomic_DNA"/>
</dbReference>
<proteinExistence type="inferred from homology"/>
<keyword evidence="3" id="KW-0807">Transducer</keyword>
<dbReference type="GO" id="GO:0005886">
    <property type="term" value="C:plasma membrane"/>
    <property type="evidence" value="ECO:0007669"/>
    <property type="project" value="TreeGrafter"/>
</dbReference>
<dbReference type="Pfam" id="PF00015">
    <property type="entry name" value="MCPsignal"/>
    <property type="match status" value="1"/>
</dbReference>